<dbReference type="RefSeq" id="WP_005441814.1">
    <property type="nucleotide sequence ID" value="NZ_CM001466.1"/>
</dbReference>
<accession>H8G6K8</accession>
<organism evidence="2 3">
    <name type="scientific">Saccharomonospora azurea NA-128</name>
    <dbReference type="NCBI Taxonomy" id="882081"/>
    <lineage>
        <taxon>Bacteria</taxon>
        <taxon>Bacillati</taxon>
        <taxon>Actinomycetota</taxon>
        <taxon>Actinomycetes</taxon>
        <taxon>Pseudonocardiales</taxon>
        <taxon>Pseudonocardiaceae</taxon>
        <taxon>Saccharomonospora</taxon>
    </lineage>
</organism>
<gene>
    <name evidence="2" type="ORF">SacazDRAFT_02404</name>
</gene>
<reference evidence="2 3" key="1">
    <citation type="journal article" date="2012" name="Stand. Genomic Sci.">
        <title>Genome sequence of the soil bacterium Saccharomonospora azurea type strain (NA-128(T)).</title>
        <authorList>
            <person name="Klenk H.P."/>
            <person name="Held B."/>
            <person name="Lucas S."/>
            <person name="Lapidus A."/>
            <person name="Copeland A."/>
            <person name="Hammon N."/>
            <person name="Pitluck S."/>
            <person name="Goodwin L.A."/>
            <person name="Han C."/>
            <person name="Tapia R."/>
            <person name="Brambilla E.M."/>
            <person name="Potter G."/>
            <person name="Land M."/>
            <person name="Ivanova N."/>
            <person name="Rohde M."/>
            <person name="Goker M."/>
            <person name="Detter J.C."/>
            <person name="Kyrpides N.C."/>
            <person name="Woyke T."/>
        </authorList>
    </citation>
    <scope>NUCLEOTIDE SEQUENCE [LARGE SCALE GENOMIC DNA]</scope>
    <source>
        <strain evidence="2 3">NA-128</strain>
    </source>
</reference>
<dbReference type="Gene3D" id="3.30.1310.10">
    <property type="entry name" value="Nucleoid-associated protein YbaB-like domain"/>
    <property type="match status" value="1"/>
</dbReference>
<dbReference type="HOGENOM" id="CLU_114541_0_0_11"/>
<dbReference type="GO" id="GO:0003677">
    <property type="term" value="F:DNA binding"/>
    <property type="evidence" value="ECO:0007669"/>
    <property type="project" value="InterPro"/>
</dbReference>
<dbReference type="InterPro" id="IPR036894">
    <property type="entry name" value="YbaB-like_sf"/>
</dbReference>
<evidence type="ECO:0000256" key="1">
    <source>
        <dbReference type="SAM" id="MobiDB-lite"/>
    </source>
</evidence>
<keyword evidence="3" id="KW-1185">Reference proteome</keyword>
<dbReference type="EMBL" id="CM001466">
    <property type="protein sequence ID" value="EHY89310.1"/>
    <property type="molecule type" value="Genomic_DNA"/>
</dbReference>
<protein>
    <recommendedName>
        <fullName evidence="4">YbaB/EbfC DNA-binding family protein</fullName>
    </recommendedName>
</protein>
<dbReference type="Proteomes" id="UP000004705">
    <property type="component" value="Chromosome"/>
</dbReference>
<feature type="region of interest" description="Disordered" evidence="1">
    <location>
        <begin position="119"/>
        <end position="159"/>
    </location>
</feature>
<proteinExistence type="predicted"/>
<evidence type="ECO:0000313" key="2">
    <source>
        <dbReference type="EMBL" id="EHY89310.1"/>
    </source>
</evidence>
<dbReference type="SUPFAM" id="SSF82607">
    <property type="entry name" value="YbaB-like"/>
    <property type="match status" value="1"/>
</dbReference>
<dbReference type="OrthoDB" id="3630067at2"/>
<evidence type="ECO:0000313" key="3">
    <source>
        <dbReference type="Proteomes" id="UP000004705"/>
    </source>
</evidence>
<dbReference type="InterPro" id="IPR004401">
    <property type="entry name" value="YbaB/EbfC"/>
</dbReference>
<dbReference type="Pfam" id="PF02575">
    <property type="entry name" value="YbaB_DNA_bd"/>
    <property type="match status" value="1"/>
</dbReference>
<evidence type="ECO:0008006" key="4">
    <source>
        <dbReference type="Google" id="ProtNLM"/>
    </source>
</evidence>
<dbReference type="AlphaFoldDB" id="H8G6K8"/>
<name>H8G6K8_9PSEU</name>
<sequence>MSAHMDELIAQFSKFQSKIREAEARFEGVGDMQQQIAELRHSATSPDGTVTVVAGAGGSVTDLTLSPSAMRLDHSQLASVILSTLRQAVAGAVQQQAGIVDETFGDTFGLNTSERVREAQAEAFGTAEQDAPEQTPQPSSRPSRSRDDDFFDDGPILRR</sequence>